<dbReference type="PANTHER" id="PTHR38846:SF1">
    <property type="entry name" value="C3H1-TYPE DOMAIN-CONTAINING PROTEIN"/>
    <property type="match status" value="1"/>
</dbReference>
<dbReference type="EMBL" id="KZ678133">
    <property type="protein sequence ID" value="PSN68799.1"/>
    <property type="molecule type" value="Genomic_DNA"/>
</dbReference>
<proteinExistence type="predicted"/>
<dbReference type="Proteomes" id="UP000240883">
    <property type="component" value="Unassembled WGS sequence"/>
</dbReference>
<name>A0A2T2NTU8_CORCC</name>
<evidence type="ECO:0000256" key="1">
    <source>
        <dbReference type="SAM" id="MobiDB-lite"/>
    </source>
</evidence>
<evidence type="ECO:0000313" key="3">
    <source>
        <dbReference type="EMBL" id="PSN68799.1"/>
    </source>
</evidence>
<dbReference type="Pfam" id="PF01693">
    <property type="entry name" value="Cauli_VI"/>
    <property type="match status" value="1"/>
</dbReference>
<gene>
    <name evidence="3" type="ORF">BS50DRAFT_663493</name>
</gene>
<feature type="compositionally biased region" description="Polar residues" evidence="1">
    <location>
        <begin position="336"/>
        <end position="355"/>
    </location>
</feature>
<accession>A0A2T2NTU8</accession>
<feature type="region of interest" description="Disordered" evidence="1">
    <location>
        <begin position="263"/>
        <end position="363"/>
    </location>
</feature>
<keyword evidence="4" id="KW-1185">Reference proteome</keyword>
<dbReference type="InterPro" id="IPR037056">
    <property type="entry name" value="RNase_H1_N_sf"/>
</dbReference>
<dbReference type="OrthoDB" id="3798049at2759"/>
<dbReference type="PANTHER" id="PTHR38846">
    <property type="entry name" value="C3H1-TYPE DOMAIN-CONTAINING PROTEIN"/>
    <property type="match status" value="1"/>
</dbReference>
<dbReference type="InterPro" id="IPR009027">
    <property type="entry name" value="Ribosomal_bL9/RNase_H1_N"/>
</dbReference>
<evidence type="ECO:0000259" key="2">
    <source>
        <dbReference type="Pfam" id="PF01693"/>
    </source>
</evidence>
<dbReference type="Gene3D" id="3.40.970.10">
    <property type="entry name" value="Ribonuclease H1, N-terminal domain"/>
    <property type="match status" value="1"/>
</dbReference>
<feature type="domain" description="Ribonuclease H1 N-terminal" evidence="2">
    <location>
        <begin position="7"/>
        <end position="49"/>
    </location>
</feature>
<dbReference type="InterPro" id="IPR011320">
    <property type="entry name" value="RNase_H1_N"/>
</dbReference>
<reference evidence="3 4" key="1">
    <citation type="journal article" date="2018" name="Front. Microbiol.">
        <title>Genome-Wide Analysis of Corynespora cassiicola Leaf Fall Disease Putative Effectors.</title>
        <authorList>
            <person name="Lopez D."/>
            <person name="Ribeiro S."/>
            <person name="Label P."/>
            <person name="Fumanal B."/>
            <person name="Venisse J.S."/>
            <person name="Kohler A."/>
            <person name="de Oliveira R.R."/>
            <person name="Labutti K."/>
            <person name="Lipzen A."/>
            <person name="Lail K."/>
            <person name="Bauer D."/>
            <person name="Ohm R.A."/>
            <person name="Barry K.W."/>
            <person name="Spatafora J."/>
            <person name="Grigoriev I.V."/>
            <person name="Martin F.M."/>
            <person name="Pujade-Renaud V."/>
        </authorList>
    </citation>
    <scope>NUCLEOTIDE SEQUENCE [LARGE SCALE GENOMIC DNA]</scope>
    <source>
        <strain evidence="3 4">Philippines</strain>
    </source>
</reference>
<sequence>MAPNWSIYVVHSGHKPGIYQCWRDCKDALGDVEFPIHKGFNDMDDAKLFPETGIAYGKSCTVARGRQPGVSKSSTSLGENSSLLVRSGGRRVCPTVWMKIQGKSSAVLSRDFAKFTKFQSDDRKPFMEEFERLAREQGWNRQSKQYKTQNFELIRGELEKHFFAPFQYDDGSWVTDWERKLRYFQSLCKRIVPDDVASQGLPQSIDYCKRFLKNRYVNIVDFVDAILSALLHRVDGQQNDYYISRRNESPRQPLQPALANLRVTQRVEAPTTTVTPTVKDIPTKHETYERDYVDTPELPDDEHANEPATPYTDSKATKKRRSAIKSEPTDDVELGSTPQNYQNTPRRSAQVQHTQVKPERVMA</sequence>
<dbReference type="SUPFAM" id="SSF55658">
    <property type="entry name" value="L9 N-domain-like"/>
    <property type="match status" value="1"/>
</dbReference>
<protein>
    <recommendedName>
        <fullName evidence="2">Ribonuclease H1 N-terminal domain-containing protein</fullName>
    </recommendedName>
</protein>
<organism evidence="3 4">
    <name type="scientific">Corynespora cassiicola Philippines</name>
    <dbReference type="NCBI Taxonomy" id="1448308"/>
    <lineage>
        <taxon>Eukaryota</taxon>
        <taxon>Fungi</taxon>
        <taxon>Dikarya</taxon>
        <taxon>Ascomycota</taxon>
        <taxon>Pezizomycotina</taxon>
        <taxon>Dothideomycetes</taxon>
        <taxon>Pleosporomycetidae</taxon>
        <taxon>Pleosporales</taxon>
        <taxon>Corynesporascaceae</taxon>
        <taxon>Corynespora</taxon>
    </lineage>
</organism>
<evidence type="ECO:0000313" key="4">
    <source>
        <dbReference type="Proteomes" id="UP000240883"/>
    </source>
</evidence>
<feature type="compositionally biased region" description="Basic and acidic residues" evidence="1">
    <location>
        <begin position="281"/>
        <end position="293"/>
    </location>
</feature>
<dbReference type="AlphaFoldDB" id="A0A2T2NTU8"/>